<dbReference type="EMBL" id="CP066776">
    <property type="protein sequence ID" value="QQL44453.1"/>
    <property type="molecule type" value="Genomic_DNA"/>
</dbReference>
<proteinExistence type="predicted"/>
<dbReference type="KEGG" id="soa:G3M56_011235"/>
<feature type="transmembrane region" description="Helical" evidence="1">
    <location>
        <begin position="14"/>
        <end position="36"/>
    </location>
</feature>
<sequence length="74" mass="7964">MSPHSPKPKMSPMVFRIIMAVIVLSSIGFLMMVHQIGLPDIAGIPMIVPIAIFELGTIAIVGFVLHRSMVGGNH</sequence>
<keyword evidence="1" id="KW-1133">Transmembrane helix</keyword>
<reference evidence="2 3" key="1">
    <citation type="submission" date="2020-12" db="EMBL/GenBank/DDBJ databases">
        <title>Sulforoseuscoccus oceanibium gen. nov., sp. nov., a representative of the phylum Verrucomicrobia with special cytoplasmic membrane, and proposal of Sulforoseuscoccusaceae fam. nov.</title>
        <authorList>
            <person name="Xi F."/>
        </authorList>
    </citation>
    <scope>NUCLEOTIDE SEQUENCE [LARGE SCALE GENOMIC DNA]</scope>
    <source>
        <strain evidence="2 3">T37</strain>
    </source>
</reference>
<evidence type="ECO:0000313" key="2">
    <source>
        <dbReference type="EMBL" id="QQL44453.1"/>
    </source>
</evidence>
<keyword evidence="1" id="KW-0472">Membrane</keyword>
<organism evidence="2 3">
    <name type="scientific">Sulfuriroseicoccus oceanibius</name>
    <dbReference type="NCBI Taxonomy" id="2707525"/>
    <lineage>
        <taxon>Bacteria</taxon>
        <taxon>Pseudomonadati</taxon>
        <taxon>Verrucomicrobiota</taxon>
        <taxon>Verrucomicrobiia</taxon>
        <taxon>Verrucomicrobiales</taxon>
        <taxon>Verrucomicrobiaceae</taxon>
        <taxon>Sulfuriroseicoccus</taxon>
    </lineage>
</organism>
<keyword evidence="1" id="KW-0812">Transmembrane</keyword>
<protein>
    <submittedName>
        <fullName evidence="2">Uncharacterized protein</fullName>
    </submittedName>
</protein>
<evidence type="ECO:0000313" key="3">
    <source>
        <dbReference type="Proteomes" id="UP000475117"/>
    </source>
</evidence>
<evidence type="ECO:0000256" key="1">
    <source>
        <dbReference type="SAM" id="Phobius"/>
    </source>
</evidence>
<dbReference type="Proteomes" id="UP000475117">
    <property type="component" value="Chromosome"/>
</dbReference>
<gene>
    <name evidence="2" type="ORF">G3M56_011235</name>
</gene>
<name>A0A7T7JBP0_9BACT</name>
<accession>A0A7T7JBP0</accession>
<keyword evidence="3" id="KW-1185">Reference proteome</keyword>
<dbReference type="RefSeq" id="WP_235203405.1">
    <property type="nucleotide sequence ID" value="NZ_CP066776.1"/>
</dbReference>
<dbReference type="AlphaFoldDB" id="A0A7T7JBP0"/>
<feature type="transmembrane region" description="Helical" evidence="1">
    <location>
        <begin position="42"/>
        <end position="65"/>
    </location>
</feature>